<feature type="signal peptide" evidence="4">
    <location>
        <begin position="1"/>
        <end position="21"/>
    </location>
</feature>
<organism evidence="6 7">
    <name type="scientific">Bosea minatitlanensis</name>
    <dbReference type="NCBI Taxonomy" id="128782"/>
    <lineage>
        <taxon>Bacteria</taxon>
        <taxon>Pseudomonadati</taxon>
        <taxon>Pseudomonadota</taxon>
        <taxon>Alphaproteobacteria</taxon>
        <taxon>Hyphomicrobiales</taxon>
        <taxon>Boseaceae</taxon>
        <taxon>Bosea</taxon>
    </lineage>
</organism>
<dbReference type="Proteomes" id="UP001595976">
    <property type="component" value="Unassembled WGS sequence"/>
</dbReference>
<protein>
    <submittedName>
        <fullName evidence="6">ABC transporter substrate-binding protein</fullName>
    </submittedName>
</protein>
<evidence type="ECO:0000256" key="1">
    <source>
        <dbReference type="ARBA" id="ARBA00004418"/>
    </source>
</evidence>
<sequence>MRLATAFAGALIGLGTGMALAQQPVPEIKVLTWPAAKYQHYFETSNYVAEGWRKLGLKVTLDPQPFPNPMLSKWFKEHDFDVVMSVLSGSPQRSEPDFFTNAQFNSRNSAPGDSNVGSFSNAKVDELGARQLTLYDAQERRKVIHELQRVLADEQPETVLAYVVNTFAMNTAKVEIPGYEDTSDGPRSLWNMLRLTSKAGTAVKIGRTIDQGTFNPLAATIVEDFNTLSLVYDKLVELGPDGSPRMWLAEGLEVVDPTTVVVKLRQGHSFNDGKPVTAEDVKFSFDYLKRWDAAYFKKYLEKLASVEVVDAATVRFKLTEPYAPFIINTLGQVLILPKHVWGDIVEKTGIAKPQDFRNMPLVGSGPYTLRYWREGQEISLQRRADHFAKPASDLLIVVFGSAELVGAALKKGDIDVSFQPIVPTVVKEFAAEKNIKLIQARSNGHMSMRYNTARPALASKALRQATAHAIPYEAIIEEVLGGDAGRSATPIVPVNAFWHDASIPLPAYDIDKARAILKAAGYSWGPDGALRFPAK</sequence>
<dbReference type="InterPro" id="IPR000914">
    <property type="entry name" value="SBP_5_dom"/>
</dbReference>
<evidence type="ECO:0000259" key="5">
    <source>
        <dbReference type="Pfam" id="PF00496"/>
    </source>
</evidence>
<feature type="chain" id="PRO_5047343014" evidence="4">
    <location>
        <begin position="22"/>
        <end position="535"/>
    </location>
</feature>
<evidence type="ECO:0000313" key="6">
    <source>
        <dbReference type="EMBL" id="MFC5295805.1"/>
    </source>
</evidence>
<comment type="subcellular location">
    <subcellularLocation>
        <location evidence="1">Periplasm</location>
    </subcellularLocation>
</comment>
<evidence type="ECO:0000256" key="2">
    <source>
        <dbReference type="ARBA" id="ARBA00005695"/>
    </source>
</evidence>
<dbReference type="SUPFAM" id="SSF53850">
    <property type="entry name" value="Periplasmic binding protein-like II"/>
    <property type="match status" value="2"/>
</dbReference>
<dbReference type="CDD" id="cd00995">
    <property type="entry name" value="PBP2_NikA_DppA_OppA_like"/>
    <property type="match status" value="1"/>
</dbReference>
<comment type="caution">
    <text evidence="6">The sequence shown here is derived from an EMBL/GenBank/DDBJ whole genome shotgun (WGS) entry which is preliminary data.</text>
</comment>
<keyword evidence="7" id="KW-1185">Reference proteome</keyword>
<evidence type="ECO:0000256" key="3">
    <source>
        <dbReference type="ARBA" id="ARBA00022729"/>
    </source>
</evidence>
<dbReference type="Gene3D" id="3.40.190.10">
    <property type="entry name" value="Periplasmic binding protein-like II"/>
    <property type="match status" value="1"/>
</dbReference>
<reference evidence="7" key="1">
    <citation type="journal article" date="2019" name="Int. J. Syst. Evol. Microbiol.">
        <title>The Global Catalogue of Microorganisms (GCM) 10K type strain sequencing project: providing services to taxonomists for standard genome sequencing and annotation.</title>
        <authorList>
            <consortium name="The Broad Institute Genomics Platform"/>
            <consortium name="The Broad Institute Genome Sequencing Center for Infectious Disease"/>
            <person name="Wu L."/>
            <person name="Ma J."/>
        </authorList>
    </citation>
    <scope>NUCLEOTIDE SEQUENCE [LARGE SCALE GENOMIC DNA]</scope>
    <source>
        <strain evidence="7">CGMCC 1.15643</strain>
    </source>
</reference>
<dbReference type="InterPro" id="IPR039424">
    <property type="entry name" value="SBP_5"/>
</dbReference>
<dbReference type="Gene3D" id="3.10.105.10">
    <property type="entry name" value="Dipeptide-binding Protein, Domain 3"/>
    <property type="match status" value="2"/>
</dbReference>
<dbReference type="PANTHER" id="PTHR30290:SF64">
    <property type="entry name" value="ABC TRANSPORTER PERIPLASMIC BINDING PROTEIN"/>
    <property type="match status" value="1"/>
</dbReference>
<name>A0ABW0FD39_9HYPH</name>
<dbReference type="Gene3D" id="3.90.76.10">
    <property type="entry name" value="Dipeptide-binding Protein, Domain 1"/>
    <property type="match status" value="1"/>
</dbReference>
<proteinExistence type="inferred from homology"/>
<accession>A0ABW0FD39</accession>
<dbReference type="PANTHER" id="PTHR30290">
    <property type="entry name" value="PERIPLASMIC BINDING COMPONENT OF ABC TRANSPORTER"/>
    <property type="match status" value="1"/>
</dbReference>
<evidence type="ECO:0000256" key="4">
    <source>
        <dbReference type="SAM" id="SignalP"/>
    </source>
</evidence>
<comment type="similarity">
    <text evidence="2">Belongs to the bacterial solute-binding protein 5 family.</text>
</comment>
<dbReference type="RefSeq" id="WP_260349654.1">
    <property type="nucleotide sequence ID" value="NZ_JAOAOS010000024.1"/>
</dbReference>
<gene>
    <name evidence="6" type="ORF">ACFPK2_22685</name>
</gene>
<dbReference type="Pfam" id="PF00496">
    <property type="entry name" value="SBP_bac_5"/>
    <property type="match status" value="1"/>
</dbReference>
<feature type="domain" description="Solute-binding protein family 5" evidence="5">
    <location>
        <begin position="245"/>
        <end position="530"/>
    </location>
</feature>
<dbReference type="EMBL" id="JBHSLI010000016">
    <property type="protein sequence ID" value="MFC5295805.1"/>
    <property type="molecule type" value="Genomic_DNA"/>
</dbReference>
<evidence type="ECO:0000313" key="7">
    <source>
        <dbReference type="Proteomes" id="UP001595976"/>
    </source>
</evidence>
<keyword evidence="3 4" id="KW-0732">Signal</keyword>